<comment type="catalytic activity">
    <reaction evidence="10">
        <text>thymidine + ATP = dTMP + ADP + H(+)</text>
        <dbReference type="Rhea" id="RHEA:19129"/>
        <dbReference type="ChEBI" id="CHEBI:15378"/>
        <dbReference type="ChEBI" id="CHEBI:17748"/>
        <dbReference type="ChEBI" id="CHEBI:30616"/>
        <dbReference type="ChEBI" id="CHEBI:63528"/>
        <dbReference type="ChEBI" id="CHEBI:456216"/>
        <dbReference type="EC" id="2.7.1.21"/>
    </reaction>
</comment>
<dbReference type="SUPFAM" id="SSF57716">
    <property type="entry name" value="Glucocorticoid receptor-like (DNA-binding domain)"/>
    <property type="match status" value="1"/>
</dbReference>
<keyword evidence="6 10" id="KW-0418">Kinase</keyword>
<keyword evidence="13" id="KW-1185">Reference proteome</keyword>
<dbReference type="InterPro" id="IPR001267">
    <property type="entry name" value="Thymidine_kinase"/>
</dbReference>
<dbReference type="PANTHER" id="PTHR11441:SF0">
    <property type="entry name" value="THYMIDINE KINASE, CYTOSOLIC"/>
    <property type="match status" value="1"/>
</dbReference>
<accession>A0A7G6WTK6</accession>
<evidence type="ECO:0000256" key="1">
    <source>
        <dbReference type="ARBA" id="ARBA00007587"/>
    </source>
</evidence>
<feature type="binding site" evidence="9">
    <location>
        <position position="186"/>
    </location>
    <ligand>
        <name>substrate</name>
    </ligand>
</feature>
<gene>
    <name evidence="12" type="ORF">F1D05_04555</name>
</gene>
<evidence type="ECO:0000256" key="10">
    <source>
        <dbReference type="RuleBase" id="RU000544"/>
    </source>
</evidence>
<dbReference type="GO" id="GO:0005829">
    <property type="term" value="C:cytosol"/>
    <property type="evidence" value="ECO:0007669"/>
    <property type="project" value="TreeGrafter"/>
</dbReference>
<evidence type="ECO:0000256" key="2">
    <source>
        <dbReference type="ARBA" id="ARBA00012118"/>
    </source>
</evidence>
<dbReference type="RefSeq" id="WP_185446152.1">
    <property type="nucleotide sequence ID" value="NZ_CP043661.1"/>
</dbReference>
<proteinExistence type="inferred from homology"/>
<evidence type="ECO:0000256" key="5">
    <source>
        <dbReference type="ARBA" id="ARBA00022741"/>
    </source>
</evidence>
<evidence type="ECO:0000313" key="12">
    <source>
        <dbReference type="EMBL" id="QNE17321.1"/>
    </source>
</evidence>
<dbReference type="Pfam" id="PF00265">
    <property type="entry name" value="TK"/>
    <property type="match status" value="1"/>
</dbReference>
<reference evidence="13" key="1">
    <citation type="submission" date="2019-09" db="EMBL/GenBank/DDBJ databases">
        <title>Antimicrobial potential of Antarctic Bacteria.</title>
        <authorList>
            <person name="Benaud N."/>
            <person name="Edwards R.J."/>
            <person name="Ferrari B.C."/>
        </authorList>
    </citation>
    <scope>NUCLEOTIDE SEQUENCE [LARGE SCALE GENOMIC DNA]</scope>
    <source>
        <strain evidence="13">SPB151</strain>
    </source>
</reference>
<organism evidence="12 13">
    <name type="scientific">Kribbella qitaiheensis</name>
    <dbReference type="NCBI Taxonomy" id="1544730"/>
    <lineage>
        <taxon>Bacteria</taxon>
        <taxon>Bacillati</taxon>
        <taxon>Actinomycetota</taxon>
        <taxon>Actinomycetes</taxon>
        <taxon>Propionibacteriales</taxon>
        <taxon>Kribbellaceae</taxon>
        <taxon>Kribbella</taxon>
    </lineage>
</organism>
<dbReference type="AlphaFoldDB" id="A0A7G6WTK6"/>
<keyword evidence="7 10" id="KW-0067">ATP-binding</keyword>
<feature type="active site" description="Proton acceptor" evidence="8">
    <location>
        <position position="87"/>
    </location>
</feature>
<dbReference type="EC" id="2.7.1.21" evidence="2 10"/>
<dbReference type="KEGG" id="kqi:F1D05_04555"/>
<evidence type="ECO:0000256" key="9">
    <source>
        <dbReference type="PIRSR" id="PIRSR035805-2"/>
    </source>
</evidence>
<evidence type="ECO:0000256" key="11">
    <source>
        <dbReference type="RuleBase" id="RU004165"/>
    </source>
</evidence>
<dbReference type="SUPFAM" id="SSF52540">
    <property type="entry name" value="P-loop containing nucleoside triphosphate hydrolases"/>
    <property type="match status" value="1"/>
</dbReference>
<dbReference type="GO" id="GO:0005524">
    <property type="term" value="F:ATP binding"/>
    <property type="evidence" value="ECO:0007669"/>
    <property type="project" value="UniProtKB-KW"/>
</dbReference>
<dbReference type="Gene3D" id="3.40.50.300">
    <property type="entry name" value="P-loop containing nucleotide triphosphate hydrolases"/>
    <property type="match status" value="1"/>
</dbReference>
<evidence type="ECO:0000256" key="3">
    <source>
        <dbReference type="ARBA" id="ARBA00022634"/>
    </source>
</evidence>
<evidence type="ECO:0000313" key="13">
    <source>
        <dbReference type="Proteomes" id="UP000515563"/>
    </source>
</evidence>
<dbReference type="InterPro" id="IPR027417">
    <property type="entry name" value="P-loop_NTPase"/>
</dbReference>
<dbReference type="GO" id="GO:0004797">
    <property type="term" value="F:thymidine kinase activity"/>
    <property type="evidence" value="ECO:0007669"/>
    <property type="project" value="UniProtKB-EC"/>
</dbReference>
<evidence type="ECO:0000256" key="6">
    <source>
        <dbReference type="ARBA" id="ARBA00022777"/>
    </source>
</evidence>
<keyword evidence="4 10" id="KW-0808">Transferase</keyword>
<dbReference type="EMBL" id="CP043661">
    <property type="protein sequence ID" value="QNE17321.1"/>
    <property type="molecule type" value="Genomic_DNA"/>
</dbReference>
<reference evidence="12 13" key="2">
    <citation type="journal article" date="2020" name="Microbiol. Resour. Announc.">
        <title>Antarctic desert soil bacteria exhibit high novel natural product potential, evaluated through long-read genome sequencing and comparative genomics.</title>
        <authorList>
            <person name="Benaud N."/>
            <person name="Edwards R.J."/>
            <person name="Amos T.G."/>
            <person name="D'Agostino P.M."/>
            <person name="Gutierrez-Chavez C."/>
            <person name="Montgomery K."/>
            <person name="Nicetic I."/>
            <person name="Ferrari B.C."/>
        </authorList>
    </citation>
    <scope>NUCLEOTIDE SEQUENCE [LARGE SCALE GENOMIC DNA]</scope>
    <source>
        <strain evidence="12 13">SPB151</strain>
    </source>
</reference>
<evidence type="ECO:0000256" key="7">
    <source>
        <dbReference type="ARBA" id="ARBA00022840"/>
    </source>
</evidence>
<name>A0A7G6WTK6_9ACTN</name>
<dbReference type="GO" id="GO:0046104">
    <property type="term" value="P:thymidine metabolic process"/>
    <property type="evidence" value="ECO:0007669"/>
    <property type="project" value="TreeGrafter"/>
</dbReference>
<evidence type="ECO:0000256" key="8">
    <source>
        <dbReference type="PIRSR" id="PIRSR035805-1"/>
    </source>
</evidence>
<dbReference type="Proteomes" id="UP000515563">
    <property type="component" value="Chromosome"/>
</dbReference>
<dbReference type="Gene3D" id="3.30.60.20">
    <property type="match status" value="1"/>
</dbReference>
<keyword evidence="5 10" id="KW-0547">Nucleotide-binding</keyword>
<evidence type="ECO:0000256" key="4">
    <source>
        <dbReference type="ARBA" id="ARBA00022679"/>
    </source>
</evidence>
<dbReference type="PANTHER" id="PTHR11441">
    <property type="entry name" value="THYMIDINE KINASE"/>
    <property type="match status" value="1"/>
</dbReference>
<dbReference type="GO" id="GO:0071897">
    <property type="term" value="P:DNA biosynthetic process"/>
    <property type="evidence" value="ECO:0007669"/>
    <property type="project" value="UniProtKB-KW"/>
</dbReference>
<sequence length="218" mass="24460">MADLLYFTGTMDCGKSTLALQMDHNHKTRGRLGKIFTSNDRAGESTLSSRLGLEAAAIEVRPDFDFWQYVVDELTHGGRIDYVVCDEAQFYQREQVEQLARLVDELQIDVFCFGILTDFRAMLFPGSARLVELADRTELLQVEALCWCGERATHNARTVAGEMVTEGEQLVLGDMEDPENVVETAYEVLCRRHHRRKLTAARARATLSPEVLPFGGAG</sequence>
<dbReference type="NCBIfam" id="NF003297">
    <property type="entry name" value="PRK04296.1-2"/>
    <property type="match status" value="1"/>
</dbReference>
<protein>
    <recommendedName>
        <fullName evidence="2 10">Thymidine kinase</fullName>
        <ecNumber evidence="2 10">2.7.1.21</ecNumber>
    </recommendedName>
</protein>
<dbReference type="PIRSF" id="PIRSF035805">
    <property type="entry name" value="TK_cell"/>
    <property type="match status" value="1"/>
</dbReference>
<comment type="similarity">
    <text evidence="1 11">Belongs to the thymidine kinase family.</text>
</comment>
<keyword evidence="3 10" id="KW-0237">DNA synthesis</keyword>